<dbReference type="InterPro" id="IPR029026">
    <property type="entry name" value="tRNA_m1G_MTases_N"/>
</dbReference>
<keyword evidence="2 5" id="KW-0808">Transferase</keyword>
<name>A0A5B8J8U5_9MOLU</name>
<dbReference type="Pfam" id="PF02590">
    <property type="entry name" value="SPOUT_MTase"/>
    <property type="match status" value="1"/>
</dbReference>
<comment type="catalytic activity">
    <reaction evidence="5">
        <text>pseudouridine(1915) in 23S rRNA + S-adenosyl-L-methionine = N(3)-methylpseudouridine(1915) in 23S rRNA + S-adenosyl-L-homocysteine + H(+)</text>
        <dbReference type="Rhea" id="RHEA:42752"/>
        <dbReference type="Rhea" id="RHEA-COMP:10221"/>
        <dbReference type="Rhea" id="RHEA-COMP:10222"/>
        <dbReference type="ChEBI" id="CHEBI:15378"/>
        <dbReference type="ChEBI" id="CHEBI:57856"/>
        <dbReference type="ChEBI" id="CHEBI:59789"/>
        <dbReference type="ChEBI" id="CHEBI:65314"/>
        <dbReference type="ChEBI" id="CHEBI:74486"/>
        <dbReference type="EC" id="2.1.1.177"/>
    </reaction>
</comment>
<comment type="similarity">
    <text evidence="4 5">Belongs to the RNA methyltransferase RlmH family.</text>
</comment>
<evidence type="ECO:0000256" key="5">
    <source>
        <dbReference type="HAMAP-Rule" id="MF_00658"/>
    </source>
</evidence>
<evidence type="ECO:0000313" key="6">
    <source>
        <dbReference type="EMBL" id="QDY86853.1"/>
    </source>
</evidence>
<sequence>MKINIIAVGTLEKDFKILYDEYTRKIGSYAKINLIEIKECKDSNIEVKKAKETDQILSKIPKNSPVILCSLQGKMYDSIEFSEMFDKDNITFIIGGSDGVIENKFENANKIKFSNMTFPHQLFRVMLSEQIYRAFSIINNKKYHK</sequence>
<reference evidence="6 7" key="1">
    <citation type="journal article" date="2019" name="Microbiol. Resour. Announc.">
        <title>Complete Genome Sequences of Three Mycoplasma anserisalpingitis (Mycoplasma sp. 1220) Strains.</title>
        <authorList>
            <person name="Grozner D."/>
            <person name="Forro B."/>
            <person name="Kovacs A.B."/>
            <person name="Marton S."/>
            <person name="Banyai K."/>
            <person name="Kreizinger Z."/>
            <person name="Sulyok K.M."/>
            <person name="Gyuranecz M."/>
        </authorList>
    </citation>
    <scope>NUCLEOTIDE SEQUENCE [LARGE SCALE GENOMIC DNA]</scope>
    <source>
        <strain evidence="6 7">ATCC:BAA-2147</strain>
    </source>
</reference>
<keyword evidence="5" id="KW-0698">rRNA processing</keyword>
<dbReference type="EMBL" id="CP042295">
    <property type="protein sequence ID" value="QDY86853.1"/>
    <property type="molecule type" value="Genomic_DNA"/>
</dbReference>
<organism evidence="6 7">
    <name type="scientific">Mycoplasma anserisalpingitidis</name>
    <dbReference type="NCBI Taxonomy" id="519450"/>
    <lineage>
        <taxon>Bacteria</taxon>
        <taxon>Bacillati</taxon>
        <taxon>Mycoplasmatota</taxon>
        <taxon>Mollicutes</taxon>
        <taxon>Mycoplasmataceae</taxon>
        <taxon>Mycoplasma</taxon>
    </lineage>
</organism>
<dbReference type="CDD" id="cd18081">
    <property type="entry name" value="RlmH-like"/>
    <property type="match status" value="1"/>
</dbReference>
<keyword evidence="1 5" id="KW-0489">Methyltransferase</keyword>
<evidence type="ECO:0000256" key="4">
    <source>
        <dbReference type="ARBA" id="ARBA00038303"/>
    </source>
</evidence>
<feature type="binding site" evidence="5">
    <location>
        <position position="95"/>
    </location>
    <ligand>
        <name>S-adenosyl-L-methionine</name>
        <dbReference type="ChEBI" id="CHEBI:59789"/>
    </ligand>
</feature>
<dbReference type="SUPFAM" id="SSF75217">
    <property type="entry name" value="alpha/beta knot"/>
    <property type="match status" value="1"/>
</dbReference>
<dbReference type="AlphaFoldDB" id="A0A5B8J8U5"/>
<comment type="subcellular location">
    <subcellularLocation>
        <location evidence="5">Cytoplasm</location>
    </subcellularLocation>
</comment>
<dbReference type="HAMAP" id="MF_00658">
    <property type="entry name" value="23SrRNA_methyltr_H"/>
    <property type="match status" value="1"/>
</dbReference>
<evidence type="ECO:0000256" key="1">
    <source>
        <dbReference type="ARBA" id="ARBA00022603"/>
    </source>
</evidence>
<dbReference type="GO" id="GO:0005737">
    <property type="term" value="C:cytoplasm"/>
    <property type="evidence" value="ECO:0007669"/>
    <property type="project" value="UniProtKB-SubCell"/>
</dbReference>
<keyword evidence="5" id="KW-0963">Cytoplasm</keyword>
<dbReference type="Gene3D" id="3.40.1280.10">
    <property type="match status" value="1"/>
</dbReference>
<feature type="binding site" evidence="5">
    <location>
        <begin position="113"/>
        <end position="118"/>
    </location>
    <ligand>
        <name>S-adenosyl-L-methionine</name>
        <dbReference type="ChEBI" id="CHEBI:59789"/>
    </ligand>
</feature>
<dbReference type="RefSeq" id="WP_146367327.1">
    <property type="nucleotide sequence ID" value="NZ_CP041664.1"/>
</dbReference>
<dbReference type="OrthoDB" id="9806643at2"/>
<comment type="function">
    <text evidence="5">Specifically methylates the pseudouridine at position 1915 (m3Psi1915) in 23S rRNA.</text>
</comment>
<comment type="subunit">
    <text evidence="5">Homodimer.</text>
</comment>
<dbReference type="InterPro" id="IPR003742">
    <property type="entry name" value="RlmH-like"/>
</dbReference>
<dbReference type="InterPro" id="IPR029028">
    <property type="entry name" value="Alpha/beta_knot_MTases"/>
</dbReference>
<dbReference type="PANTHER" id="PTHR33603">
    <property type="entry name" value="METHYLTRANSFERASE"/>
    <property type="match status" value="1"/>
</dbReference>
<proteinExistence type="inferred from homology"/>
<evidence type="ECO:0000256" key="3">
    <source>
        <dbReference type="ARBA" id="ARBA00022691"/>
    </source>
</evidence>
<dbReference type="EC" id="2.1.1.177" evidence="5"/>
<dbReference type="KEGG" id="mans:FRW55_01600"/>
<comment type="caution">
    <text evidence="5">Lacks conserved residue(s) required for the propagation of feature annotation.</text>
</comment>
<accession>A0A5B8J8U5</accession>
<keyword evidence="3 5" id="KW-0949">S-adenosyl-L-methionine</keyword>
<evidence type="ECO:0000256" key="2">
    <source>
        <dbReference type="ARBA" id="ARBA00022679"/>
    </source>
</evidence>
<protein>
    <recommendedName>
        <fullName evidence="5">Ribosomal RNA large subunit methyltransferase H</fullName>
        <ecNumber evidence="5">2.1.1.177</ecNumber>
    </recommendedName>
    <alternativeName>
        <fullName evidence="5">23S rRNA (pseudouridine1915-N3)-methyltransferase</fullName>
    </alternativeName>
    <alternativeName>
        <fullName evidence="5">23S rRNA m3Psi1915 methyltransferase</fullName>
    </alternativeName>
    <alternativeName>
        <fullName evidence="5">rRNA (pseudouridine-N3-)-methyltransferase RlmH</fullName>
    </alternativeName>
</protein>
<dbReference type="PIRSF" id="PIRSF004505">
    <property type="entry name" value="MT_bac"/>
    <property type="match status" value="1"/>
</dbReference>
<dbReference type="Proteomes" id="UP000318927">
    <property type="component" value="Chromosome"/>
</dbReference>
<evidence type="ECO:0000313" key="7">
    <source>
        <dbReference type="Proteomes" id="UP000318927"/>
    </source>
</evidence>
<dbReference type="PANTHER" id="PTHR33603:SF1">
    <property type="entry name" value="RIBOSOMAL RNA LARGE SUBUNIT METHYLTRANSFERASE H"/>
    <property type="match status" value="1"/>
</dbReference>
<gene>
    <name evidence="5" type="primary">rlmH</name>
    <name evidence="6" type="ORF">FRW55_01600</name>
</gene>
<keyword evidence="7" id="KW-1185">Reference proteome</keyword>
<dbReference type="GO" id="GO:0070038">
    <property type="term" value="F:rRNA (pseudouridine-N3-)-methyltransferase activity"/>
    <property type="evidence" value="ECO:0007669"/>
    <property type="project" value="UniProtKB-UniRule"/>
</dbReference>